<evidence type="ECO:0000259" key="1">
    <source>
        <dbReference type="SMART" id="SM00317"/>
    </source>
</evidence>
<dbReference type="Pfam" id="PF00856">
    <property type="entry name" value="SET"/>
    <property type="match status" value="1"/>
</dbReference>
<reference evidence="2 3" key="1">
    <citation type="submission" date="2017-03" db="EMBL/GenBank/DDBJ databases">
        <title>Genome analysis of strain PAMC 26577.</title>
        <authorList>
            <person name="Oh H.-M."/>
            <person name="Yang J.-A."/>
        </authorList>
    </citation>
    <scope>NUCLEOTIDE SEQUENCE [LARGE SCALE GENOMIC DNA]</scope>
    <source>
        <strain evidence="2 3">PAMC 26577</strain>
    </source>
</reference>
<dbReference type="AlphaFoldDB" id="A0A242MNE8"/>
<evidence type="ECO:0000313" key="3">
    <source>
        <dbReference type="Proteomes" id="UP000195221"/>
    </source>
</evidence>
<organism evidence="2 3">
    <name type="scientific">Caballeronia sordidicola</name>
    <name type="common">Burkholderia sordidicola</name>
    <dbReference type="NCBI Taxonomy" id="196367"/>
    <lineage>
        <taxon>Bacteria</taxon>
        <taxon>Pseudomonadati</taxon>
        <taxon>Pseudomonadota</taxon>
        <taxon>Betaproteobacteria</taxon>
        <taxon>Burkholderiales</taxon>
        <taxon>Burkholderiaceae</taxon>
        <taxon>Caballeronia</taxon>
    </lineage>
</organism>
<sequence>MQEFFVRRSPIHGRGVFADTIIAHADYLLEYKGEVLSEREANHRVARTKAWRAARHFFGLGDGRAIDGAVSGNSACWISQSCETNREAEQDGDRMCTRTIEKIKLGKQTFIDYRLDTGSRTTKKLTATYGRRCGAKNCRLTMLYVQ</sequence>
<name>A0A242MNE8_CABSO</name>
<dbReference type="RefSeq" id="WP_086386538.1">
    <property type="nucleotide sequence ID" value="NZ_NBTZ01000083.1"/>
</dbReference>
<accession>A0A242MNE8</accession>
<dbReference type="SUPFAM" id="SSF82199">
    <property type="entry name" value="SET domain"/>
    <property type="match status" value="1"/>
</dbReference>
<dbReference type="Proteomes" id="UP000195221">
    <property type="component" value="Unassembled WGS sequence"/>
</dbReference>
<dbReference type="InterPro" id="IPR046341">
    <property type="entry name" value="SET_dom_sf"/>
</dbReference>
<feature type="domain" description="SET" evidence="1">
    <location>
        <begin position="2"/>
        <end position="120"/>
    </location>
</feature>
<comment type="caution">
    <text evidence="2">The sequence shown here is derived from an EMBL/GenBank/DDBJ whole genome shotgun (WGS) entry which is preliminary data.</text>
</comment>
<dbReference type="SMART" id="SM00317">
    <property type="entry name" value="SET"/>
    <property type="match status" value="1"/>
</dbReference>
<protein>
    <submittedName>
        <fullName evidence="2">Proteins containing SET domain</fullName>
    </submittedName>
</protein>
<dbReference type="InterPro" id="IPR001214">
    <property type="entry name" value="SET_dom"/>
</dbReference>
<proteinExistence type="predicted"/>
<evidence type="ECO:0000313" key="2">
    <source>
        <dbReference type="EMBL" id="OTP72847.1"/>
    </source>
</evidence>
<dbReference type="EMBL" id="NBTZ01000083">
    <property type="protein sequence ID" value="OTP72847.1"/>
    <property type="molecule type" value="Genomic_DNA"/>
</dbReference>
<gene>
    <name evidence="2" type="ORF">PAMC26577_19790</name>
</gene>
<dbReference type="Gene3D" id="2.170.270.10">
    <property type="entry name" value="SET domain"/>
    <property type="match status" value="1"/>
</dbReference>